<dbReference type="CDD" id="cd09618">
    <property type="entry name" value="CBM9_like_2"/>
    <property type="match status" value="1"/>
</dbReference>
<protein>
    <submittedName>
        <fullName evidence="2">Carbohydrate binding family 9 domain-containing protein</fullName>
    </submittedName>
</protein>
<dbReference type="KEGG" id="scor:J3U87_23045"/>
<dbReference type="SUPFAM" id="SSF49344">
    <property type="entry name" value="CBD9-like"/>
    <property type="match status" value="1"/>
</dbReference>
<feature type="domain" description="DUF5916" evidence="1">
    <location>
        <begin position="230"/>
        <end position="319"/>
    </location>
</feature>
<organism evidence="2 3">
    <name type="scientific">Sulfidibacter corallicola</name>
    <dbReference type="NCBI Taxonomy" id="2818388"/>
    <lineage>
        <taxon>Bacteria</taxon>
        <taxon>Pseudomonadati</taxon>
        <taxon>Acidobacteriota</taxon>
        <taxon>Holophagae</taxon>
        <taxon>Acanthopleuribacterales</taxon>
        <taxon>Acanthopleuribacteraceae</taxon>
        <taxon>Sulfidibacter</taxon>
    </lineage>
</organism>
<evidence type="ECO:0000259" key="1">
    <source>
        <dbReference type="Pfam" id="PF19313"/>
    </source>
</evidence>
<dbReference type="InterPro" id="IPR045670">
    <property type="entry name" value="DUF5916"/>
</dbReference>
<sequence>MFLCLGVDASHTEDPPKLADSFHIERTSGTIDIDGDLSDEGWQGARPIEGWVETNPGDNVRPKVRNQGYLTYDDKYLYAGFRFFDPNPKGIRAPVGDRDNVPSYTDYGGVILDTDNDGRSARMFLANPRGIQYDAISNDASGEDSSPDFYWESKARITKDGWVLEIKIPFASLRYDRADPQTWGIMLYRNWPRDFRYQMFTSRLPRDRSCFICNVKPLEGLRKLPQGGNLVLAPFVSAVEESAPEGELGTPLDAEDPDYEPGLDVKWIPNQNLALDLTINPDFSQVESDTAQISANERFALFFPEKRPFFLEGIDLFSTPVQAVYTRTMTAPKWGSRATGRYGRTAFTALVGQDRGGGLTIIPGANSSSLVDQDYASDVAIARVRRDMGESFASFLMTHRKTDIGGRNTVLGPDFQWRPTDSDQITAQYLYSLGKTPDQPELTDEFDGRSLSGHGAEIEWEHETSTVDWELEYSDFSEEFRADNGFVPQVDYRKGFGEVGYTFRFKDRFIHRLRIYSFGDYSADLDGRLLTQLFSAGCGMSGRYNSFMRYRYAREEVRAGVETFVRDQFFFTVEFSPGGLLSSVYLYGFAGDEVDFANARLGKGLTSELEVTFRPGNALQVEFDGNYRYLDVDDDLGVDRRLFTAWVARLRGTYFFNARSYFRLIGQRVETERDPLLYTDEVSEKIGHFTGSALLAYKLNWQSVVFLGYGDDRELSELNRYEKSGRQVFLKVSYAYQR</sequence>
<name>A0A8A4TET2_SULCO</name>
<keyword evidence="3" id="KW-1185">Reference proteome</keyword>
<reference evidence="2" key="1">
    <citation type="submission" date="2021-03" db="EMBL/GenBank/DDBJ databases">
        <title>Acanthopleuribacteraceae sp. M133.</title>
        <authorList>
            <person name="Wang G."/>
        </authorList>
    </citation>
    <scope>NUCLEOTIDE SEQUENCE</scope>
    <source>
        <strain evidence="2">M133</strain>
    </source>
</reference>
<dbReference type="Proteomes" id="UP000663929">
    <property type="component" value="Chromosome"/>
</dbReference>
<proteinExistence type="predicted"/>
<dbReference type="AlphaFoldDB" id="A0A8A4TET2"/>
<dbReference type="Pfam" id="PF19313">
    <property type="entry name" value="DUF5916"/>
    <property type="match status" value="1"/>
</dbReference>
<dbReference type="RefSeq" id="WP_237378119.1">
    <property type="nucleotide sequence ID" value="NZ_CP071793.1"/>
</dbReference>
<dbReference type="EMBL" id="CP071793">
    <property type="protein sequence ID" value="QTD48466.1"/>
    <property type="molecule type" value="Genomic_DNA"/>
</dbReference>
<gene>
    <name evidence="2" type="ORF">J3U87_23045</name>
</gene>
<accession>A0A8A4TET2</accession>
<evidence type="ECO:0000313" key="3">
    <source>
        <dbReference type="Proteomes" id="UP000663929"/>
    </source>
</evidence>
<evidence type="ECO:0000313" key="2">
    <source>
        <dbReference type="EMBL" id="QTD48466.1"/>
    </source>
</evidence>
<dbReference type="Gene3D" id="2.60.40.1190">
    <property type="match status" value="1"/>
</dbReference>